<reference evidence="1" key="1">
    <citation type="journal article" date="2021" name="PeerJ">
        <title>Extensive microbial diversity within the chicken gut microbiome revealed by metagenomics and culture.</title>
        <authorList>
            <person name="Gilroy R."/>
            <person name="Ravi A."/>
            <person name="Getino M."/>
            <person name="Pursley I."/>
            <person name="Horton D.L."/>
            <person name="Alikhan N.F."/>
            <person name="Baker D."/>
            <person name="Gharbi K."/>
            <person name="Hall N."/>
            <person name="Watson M."/>
            <person name="Adriaenssens E.M."/>
            <person name="Foster-Nyarko E."/>
            <person name="Jarju S."/>
            <person name="Secka A."/>
            <person name="Antonio M."/>
            <person name="Oren A."/>
            <person name="Chaudhuri R.R."/>
            <person name="La Ragione R."/>
            <person name="Hildebrand F."/>
            <person name="Pallen M.J."/>
        </authorList>
    </citation>
    <scope>NUCLEOTIDE SEQUENCE</scope>
    <source>
        <strain evidence="1">ChiBcec8-14828</strain>
    </source>
</reference>
<gene>
    <name evidence="1" type="ORF">H9943_01990</name>
</gene>
<dbReference type="AlphaFoldDB" id="A0A9D2M1W6"/>
<evidence type="ECO:0000313" key="2">
    <source>
        <dbReference type="Proteomes" id="UP000824209"/>
    </source>
</evidence>
<evidence type="ECO:0000313" key="1">
    <source>
        <dbReference type="EMBL" id="HJB39151.1"/>
    </source>
</evidence>
<name>A0A9D2M1W6_9FIRM</name>
<protein>
    <recommendedName>
        <fullName evidence="3">Replication protein</fullName>
    </recommendedName>
</protein>
<evidence type="ECO:0008006" key="3">
    <source>
        <dbReference type="Google" id="ProtNLM"/>
    </source>
</evidence>
<proteinExistence type="predicted"/>
<dbReference type="Proteomes" id="UP000824209">
    <property type="component" value="Unassembled WGS sequence"/>
</dbReference>
<accession>A0A9D2M1W6</accession>
<comment type="caution">
    <text evidence="1">The sequence shown here is derived from an EMBL/GenBank/DDBJ whole genome shotgun (WGS) entry which is preliminary data.</text>
</comment>
<reference evidence="1" key="2">
    <citation type="submission" date="2021-04" db="EMBL/GenBank/DDBJ databases">
        <authorList>
            <person name="Gilroy R."/>
        </authorList>
    </citation>
    <scope>NUCLEOTIDE SEQUENCE</scope>
    <source>
        <strain evidence="1">ChiBcec8-14828</strain>
    </source>
</reference>
<dbReference type="EMBL" id="DWYA01000021">
    <property type="protein sequence ID" value="HJB39151.1"/>
    <property type="molecule type" value="Genomic_DNA"/>
</dbReference>
<sequence>MSRNVQIYSCGHDMYKVVVRPSKTNITQWPSALDERAKENRRTALARSRRIITDVLHCNNFAFFLTITFGGNESPTRDSVVKACTNGLRSIKRHCDKPVGYIVVPELSFKDDIAPGRWHGHIMLTDIPANMLTPYHMSDKGLPAITYRRMAAGIDCFSMPVYERYGYCLAERVRGTKADFDTLANYLTKTMHLDTCAKLPKGQRRMITSHGLSRPEHIFNGIISDGEYQAICKASGDVLLDCNRVIHYIPRAALMAL</sequence>
<organism evidence="1 2">
    <name type="scientific">Candidatus Ruthenibacterium avium</name>
    <dbReference type="NCBI Taxonomy" id="2838751"/>
    <lineage>
        <taxon>Bacteria</taxon>
        <taxon>Bacillati</taxon>
        <taxon>Bacillota</taxon>
        <taxon>Clostridia</taxon>
        <taxon>Eubacteriales</taxon>
        <taxon>Oscillospiraceae</taxon>
        <taxon>Ruthenibacterium</taxon>
    </lineage>
</organism>